<evidence type="ECO:0000256" key="5">
    <source>
        <dbReference type="SAM" id="Phobius"/>
    </source>
</evidence>
<feature type="transmembrane region" description="Helical" evidence="5">
    <location>
        <begin position="104"/>
        <end position="127"/>
    </location>
</feature>
<dbReference type="InterPro" id="IPR023408">
    <property type="entry name" value="MscS_beta-dom_sf"/>
</dbReference>
<gene>
    <name evidence="7" type="ORF">ENT99_00005</name>
</gene>
<keyword evidence="3 5" id="KW-1133">Transmembrane helix</keyword>
<dbReference type="GO" id="GO:0008381">
    <property type="term" value="F:mechanosensitive monoatomic ion channel activity"/>
    <property type="evidence" value="ECO:0007669"/>
    <property type="project" value="InterPro"/>
</dbReference>
<proteinExistence type="predicted"/>
<comment type="caution">
    <text evidence="7">The sequence shown here is derived from an EMBL/GenBank/DDBJ whole genome shotgun (WGS) entry which is preliminary data.</text>
</comment>
<feature type="domain" description="Mechanosensitive ion channel MscS" evidence="6">
    <location>
        <begin position="144"/>
        <end position="201"/>
    </location>
</feature>
<reference evidence="7" key="1">
    <citation type="journal article" date="2020" name="mSystems">
        <title>Genome- and Community-Level Interaction Insights into Carbon Utilization and Element Cycling Functions of Hydrothermarchaeota in Hydrothermal Sediment.</title>
        <authorList>
            <person name="Zhou Z."/>
            <person name="Liu Y."/>
            <person name="Xu W."/>
            <person name="Pan J."/>
            <person name="Luo Z.H."/>
            <person name="Li M."/>
        </authorList>
    </citation>
    <scope>NUCLEOTIDE SEQUENCE</scope>
    <source>
        <strain evidence="7">SpSt-629</strain>
    </source>
</reference>
<dbReference type="InterPro" id="IPR045275">
    <property type="entry name" value="MscS_archaea/bacteria_type"/>
</dbReference>
<dbReference type="EMBL" id="DTAU01000001">
    <property type="protein sequence ID" value="HFQ78071.1"/>
    <property type="molecule type" value="Genomic_DNA"/>
</dbReference>
<sequence length="209" mass="22349">MESGSRENISSREIARNAFIAIASTIMFIVLYVVVSALVKFVISDLLLTRLNIDITGYEIYIQLLLALMFGYLIVNSVAWFFYWSTRPRYGHSTAVAVRNVVRIIGVGAMVAAIAGGVAGGVAGVALGGFLGMVIGFASQQVLGQAVAGLFVLISRPFRIGDEVIVAGEEGVVDDVSTMFTVIKKSDGSRVLIPNTTIIGGKIYIKPKK</sequence>
<feature type="transmembrane region" description="Helical" evidence="5">
    <location>
        <begin position="133"/>
        <end position="154"/>
    </location>
</feature>
<name>A0A832EV94_9CREN</name>
<feature type="transmembrane region" description="Helical" evidence="5">
    <location>
        <begin position="20"/>
        <end position="40"/>
    </location>
</feature>
<organism evidence="7">
    <name type="scientific">Ignisphaera aggregans</name>
    <dbReference type="NCBI Taxonomy" id="334771"/>
    <lineage>
        <taxon>Archaea</taxon>
        <taxon>Thermoproteota</taxon>
        <taxon>Thermoprotei</taxon>
        <taxon>Desulfurococcales</taxon>
        <taxon>Desulfurococcaceae</taxon>
        <taxon>Ignisphaera</taxon>
    </lineage>
</organism>
<dbReference type="InterPro" id="IPR006685">
    <property type="entry name" value="MscS_channel_2nd"/>
</dbReference>
<dbReference type="PANTHER" id="PTHR30221:SF1">
    <property type="entry name" value="SMALL-CONDUCTANCE MECHANOSENSITIVE CHANNEL"/>
    <property type="match status" value="1"/>
</dbReference>
<keyword evidence="2 5" id="KW-0812">Transmembrane</keyword>
<evidence type="ECO:0000256" key="4">
    <source>
        <dbReference type="ARBA" id="ARBA00023136"/>
    </source>
</evidence>
<dbReference type="PANTHER" id="PTHR30221">
    <property type="entry name" value="SMALL-CONDUCTANCE MECHANOSENSITIVE CHANNEL"/>
    <property type="match status" value="1"/>
</dbReference>
<protein>
    <submittedName>
        <fullName evidence="7">Mechanosensitive ion channel</fullName>
    </submittedName>
</protein>
<feature type="transmembrane region" description="Helical" evidence="5">
    <location>
        <begin position="60"/>
        <end position="83"/>
    </location>
</feature>
<comment type="subcellular location">
    <subcellularLocation>
        <location evidence="1">Membrane</location>
    </subcellularLocation>
</comment>
<accession>A0A832EV94</accession>
<dbReference type="Gene3D" id="2.30.30.60">
    <property type="match status" value="1"/>
</dbReference>
<evidence type="ECO:0000259" key="6">
    <source>
        <dbReference type="Pfam" id="PF00924"/>
    </source>
</evidence>
<evidence type="ECO:0000313" key="7">
    <source>
        <dbReference type="EMBL" id="HFQ78071.1"/>
    </source>
</evidence>
<dbReference type="GO" id="GO:0016020">
    <property type="term" value="C:membrane"/>
    <property type="evidence" value="ECO:0007669"/>
    <property type="project" value="UniProtKB-SubCell"/>
</dbReference>
<evidence type="ECO:0000256" key="2">
    <source>
        <dbReference type="ARBA" id="ARBA00022692"/>
    </source>
</evidence>
<dbReference type="InterPro" id="IPR010920">
    <property type="entry name" value="LSM_dom_sf"/>
</dbReference>
<dbReference type="Pfam" id="PF00924">
    <property type="entry name" value="MS_channel_2nd"/>
    <property type="match status" value="1"/>
</dbReference>
<evidence type="ECO:0000256" key="1">
    <source>
        <dbReference type="ARBA" id="ARBA00004370"/>
    </source>
</evidence>
<evidence type="ECO:0000256" key="3">
    <source>
        <dbReference type="ARBA" id="ARBA00022989"/>
    </source>
</evidence>
<dbReference type="AlphaFoldDB" id="A0A832EV94"/>
<keyword evidence="4 5" id="KW-0472">Membrane</keyword>
<dbReference type="SUPFAM" id="SSF50182">
    <property type="entry name" value="Sm-like ribonucleoproteins"/>
    <property type="match status" value="1"/>
</dbReference>